<dbReference type="PANTHER" id="PTHR24028:SF328">
    <property type="entry name" value="CADHERIN-3"/>
    <property type="match status" value="1"/>
</dbReference>
<evidence type="ECO:0000313" key="6">
    <source>
        <dbReference type="EMBL" id="MBA1158667.1"/>
    </source>
</evidence>
<organism evidence="6 7">
    <name type="scientific">Microvirga mediterraneensis</name>
    <dbReference type="NCBI Taxonomy" id="2754695"/>
    <lineage>
        <taxon>Bacteria</taxon>
        <taxon>Pseudomonadati</taxon>
        <taxon>Pseudomonadota</taxon>
        <taxon>Alphaproteobacteria</taxon>
        <taxon>Hyphomicrobiales</taxon>
        <taxon>Methylobacteriaceae</taxon>
        <taxon>Microvirga</taxon>
    </lineage>
</organism>
<feature type="domain" description="Cadherin" evidence="5">
    <location>
        <begin position="1100"/>
        <end position="1207"/>
    </location>
</feature>
<evidence type="ECO:0000256" key="4">
    <source>
        <dbReference type="ARBA" id="ARBA00023180"/>
    </source>
</evidence>
<dbReference type="PROSITE" id="PS00330">
    <property type="entry name" value="HEMOLYSIN_CALCIUM"/>
    <property type="match status" value="1"/>
</dbReference>
<keyword evidence="3" id="KW-1133">Transmembrane helix</keyword>
<comment type="caution">
    <text evidence="6">The sequence shown here is derived from an EMBL/GenBank/DDBJ whole genome shotgun (WGS) entry which is preliminary data.</text>
</comment>
<dbReference type="PROSITE" id="PS50268">
    <property type="entry name" value="CADHERIN_2"/>
    <property type="match status" value="10"/>
</dbReference>
<sequence>MNKPVFDKVTGKPVNVGKVIDETLPGDSAPTEPTNLALDLLVDELDGRRSIMGEAASATAYESLSDGEVRSSILQTQGIASTIKSDGDELHGLDEGAFDSVLSHSTEVPLWPQDEAVLAPAAPGGEEGGAADDSSSEALIASYELIAALSHPAPEGGAPTFSGVESPVPLARPSTPEFTGNLTITENLGYGTLLGYLQSRDADGDSIIWRVDPGTGFSIDDLGRLYVEDPSKFDYEAYADHKISATVTASDGRSGSQATITFDLTDVAENPTDVRIINGTSPVENAYNIRVGELTGTDQERYGALSFEVMNPSSGFSAQWDNGKIFLVANNVNYEAWPGGVADVVVRATNQVGHYSDTVLRVYITDAPEAPKGLKINNGAGVSVNENVSNVSLGTLLGVDDDAGSTFTYALENTAYNINNPAFEIVGDQLRLKTALNYEAINPFQQVTIRVTDNTGRSSIFGIGVQIRDVNEAPDTLTYANPHAIRAWETDPGSQVIKFNWTDPDTVSSFRNNVFSFTNGTRVDDSGMFMIDAFGQVTTRSQFTAPGTYVLHVQVEDESNPALKKTIDYVVVVDEMVNSLPSLTVATGDERTYAVDTGDPVSPFRGVRLYDLDNDDLTFTLSFKKSDGDLASYGSAQSSFNPNTGIITYTFTGKGLNLQNLVRALTFNPTNGYANTTEFTLAVKDRYHDWVVNDQIHVITSASNTTSNSPPVIIVDPNTVSTYATDVGPAVKPFRGVVVSDPENDFVTIEVSYESDHGFLSVGEAAITSTYIDGIHTISFRVSASAVTNILQNATFDPSNGIANRTNFTIKVKDDLHQAVSNSQIHVETTVSNSGSNEAPVVDVEEGTWDTYAVDTGPSVKPFRGLQLTDSEDDDLEVTISFPNDDGAFDNGGLSGGVVVDGTRIYTFTGKAGELQALLRGLSFNPTDGRANITLFNIQVKDALHLPVSAPEIRVITASATAGSNALPSISVDPSTIATAAFDYGSIVNPFRGVTLSDPENNNLVVTISFAEANGLLGNAGTATIQSSNGIIAYTFSGSPASITAALRALTFDPTNGMAGTTQFTITYKDDQHSAVTYDSIHVNTTLTPNNLAPNAPKWSNNAIDFTIPENSTQIPFHVIASDPNGDVDLRYSFVNQPGNSNNLFDIDPATGIITLKPTATLDYESHIGGIVKIFVQATDPGGLSSSVQMLTITLMNVDDAPTTPIVEEGEVYENTSGYIVGAGSDSYDPEQYPIIYEWHSSVSDALKAKFQIEQSDGQFVIRAVAALDYEDPGLLVDPETGGRYYLLRVVAQEEYGGLASDPAEIRVYILDQNEALTNATFNVVSSIASNAPSGTIVATVATVDDPDFPGPNENFVFSLVQADGHTTYTGPFQINATTGQISVSGALTPSSITLWVKVADHGGVSNSSGTSFNIVRPVTFTINPENTSNTAPTITAPAASFTIADNENTNLVTPFAGVNIVDPNTTDTISVTVTALGQFGGAFVDGNGGVHEGAYTIIGSLQNVLNQLHTLKFNPTDRPAATSGIDDTTFRIAVQDGQGGQATITPDIVVHSVHGTLTGPPSTPLPTGAPIILIDDFVYDSLTPVVNVASDDDGSRSLTYEMANNYGNRFFVSSSGQIAFRGTVNYDSDTDGLTPIGVGANEQKFFLLQIRAKDLETGQYSEYTTIQVYVQDVNEAPHLWGMQDGVIDETIPGGAYVAELLAEDPEHDEITFFFDLPSGPSDVSADGAFRIVNNQVFRTGAPIQVAPNGESRDYAIVVKDQFGAESRTTITIIINDVGNLAPIASIADNVVRETVEAGAFVGTLSAIDPDLGDTLEGINLVDNAGGLFSLVYSDGAWRVIATGPLDYESNDPRLHRWIDPDTGVETRWYEISVTTTDNHNQTSDLQTLRIYVTDVNEAPPAAYPPADGIIVGAPLDTVAATITIQDPDERPEFRDFHYQLVTDPSGNTVYTGSDFRVDASGNIVVNGALTAGTKTLYVKVMDGAGPDASTIVRAVTFTVGALNIAPEILVSGDTEWTIPDTGTTKPFQGFSFEDDDAGPDDEITVTITFDGSHGSLTSALGQQNRDYFYDPVNNTFTVKGAVGWVNQIVQQLTFNPEDQFAGRPDRATQFSVQVEDTHGATAAQPRTVTIIDTPANENSTLTIDNDAEHFVVLDNGQGNAGVVRPFAGLDLEDRENNTITLSVKFRAANGTLGNIDTVPGTVSVGYSAPDNQGLVTYFFVGKAADLETFLDNVTFDATNDSAAGGLVTTTFTFALSDGLHLLIDAPETVTVVTESSANGRPVLFIAPDTRTTNAMDDGLAVYPFRGVDLSDAEDDDLVLTITFSGTADQLQGAGSATFVSNADGTVTFRFVGKADALDAALHNLTFNPQNGSADSGAVDTVFTISVSDALHLPVIDHVTVHTQDGDDTGNMRPEIYILTGTETTGAMSDGPVVYPFRGVDISDAENDTLVLTISFVAATGALLGTGLPTTWTQMNGIRTYVLTGKADELDAILHGLSFDPTDGLTGSASVTTAFTITVQDSTHSPVTGQVEVVTAPYGSGITNAAPSIEIAQGSDTTWATDNGSAVYPFYGVGITDAENDILVLTIRFSDAAGELEGLLGWDVATSLVNGIRTYTITANVGSLTEFLHGLSFNPTDDSASNAPTGVSTIFDISVQDPMHEPVTAQVTVRTTHGTDPAPNAEPSVTFFPGTQVTPATDDGPVVAPFRGIDLTDSDGDTLIVTVSFNGNLGTLTGYNPNDPSVQVATSGNVVTITFAGTADALDGILHALRYDPAHYDPDNPIDGLIGPHIFSITVQDAYHYPVSTWATVNTSDGETSTDQNRAPVAPGWSDDAARKTIAETAAPGSEVGTLHVVDPDNDDVAVGFWYDNAMHRGSQDNRFEIVGGAVKVLNAFVDGDIPDLPYLVRAVDIHGAYTESTIHIAINDTGANQAPVVDGVNSGAGPAVATIGFLETVLANGFVAQIVAHDDGSLADLRYFMNDQSGLFDIDQATGRITLRAGLDYETLTQHSWTISVWTRDQQGNGFESAHVDITINLEDVNEAPTEVTFGTFATLRVGDLDNTSLVLVGSNDPDVLNDQFRINHYKFLVNGALSLRSDDGLFEIDEVSGQVRLTRTLVDTDANTTHTFTIVAYDVAHPELRVASAEQTVTIGAEQANQAPTDLGWSGNWAREWSQNGFTIGSLLPVDTDGPSGAYTFKFVIGTDGSGNAILSDQDAAGRFYIDGDRLKVLDGTKLDFEVSRSHSVTIQVSDGSGTFQKQMSITVRDWFNEIGTGTAANETFKGGRGDDAFSGGGGDDVLHGGYGYDDLTGGTGHDAFVFDTDLIADEFDTIQDFTAGEDIIRLSADVFQLWDYQGGELTDDVFVVGPAATLDTHRIIYDPDSGALYFDEDGSGEAAAVMFAWLANSATLDRSAFIVI</sequence>
<keyword evidence="2" id="KW-0812">Transmembrane</keyword>
<dbReference type="InterPro" id="IPR011049">
    <property type="entry name" value="Serralysin-like_metalloprot_C"/>
</dbReference>
<evidence type="ECO:0000313" key="7">
    <source>
        <dbReference type="Proteomes" id="UP000572984"/>
    </source>
</evidence>
<dbReference type="GO" id="GO:0005509">
    <property type="term" value="F:calcium ion binding"/>
    <property type="evidence" value="ECO:0007669"/>
    <property type="project" value="InterPro"/>
</dbReference>
<feature type="domain" description="Cadherin" evidence="5">
    <location>
        <begin position="1784"/>
        <end position="1903"/>
    </location>
</feature>
<dbReference type="GO" id="GO:0005886">
    <property type="term" value="C:plasma membrane"/>
    <property type="evidence" value="ECO:0007669"/>
    <property type="project" value="TreeGrafter"/>
</dbReference>
<dbReference type="RefSeq" id="WP_181054032.1">
    <property type="nucleotide sequence ID" value="NZ_JACDXJ010000001.1"/>
</dbReference>
<dbReference type="GO" id="GO:0007156">
    <property type="term" value="P:homophilic cell adhesion via plasma membrane adhesion molecules"/>
    <property type="evidence" value="ECO:0007669"/>
    <property type="project" value="InterPro"/>
</dbReference>
<dbReference type="PRINTS" id="PR00313">
    <property type="entry name" value="CABNDNGRPT"/>
</dbReference>
<dbReference type="Pfam" id="PF00028">
    <property type="entry name" value="Cadherin"/>
    <property type="match status" value="1"/>
</dbReference>
<evidence type="ECO:0000256" key="2">
    <source>
        <dbReference type="ARBA" id="ARBA00022692"/>
    </source>
</evidence>
<feature type="domain" description="Cadherin" evidence="5">
    <location>
        <begin position="176"/>
        <end position="284"/>
    </location>
</feature>
<evidence type="ECO:0000256" key="3">
    <source>
        <dbReference type="ARBA" id="ARBA00022989"/>
    </source>
</evidence>
<feature type="domain" description="Cadherin" evidence="5">
    <location>
        <begin position="2952"/>
        <end position="3044"/>
    </location>
</feature>
<feature type="domain" description="Cadherin" evidence="5">
    <location>
        <begin position="382"/>
        <end position="476"/>
    </location>
</feature>
<feature type="domain" description="Cadherin" evidence="5">
    <location>
        <begin position="1688"/>
        <end position="1785"/>
    </location>
</feature>
<feature type="domain" description="Cadherin" evidence="5">
    <location>
        <begin position="1327"/>
        <end position="1435"/>
    </location>
</feature>
<evidence type="ECO:0000256" key="1">
    <source>
        <dbReference type="ARBA" id="ARBA00004167"/>
    </source>
</evidence>
<feature type="domain" description="Cadherin" evidence="5">
    <location>
        <begin position="1590"/>
        <end position="1680"/>
    </location>
</feature>
<dbReference type="SMART" id="SM00112">
    <property type="entry name" value="CA"/>
    <property type="match status" value="11"/>
</dbReference>
<dbReference type="Proteomes" id="UP000572984">
    <property type="component" value="Unassembled WGS sequence"/>
</dbReference>
<dbReference type="Gene3D" id="2.150.10.10">
    <property type="entry name" value="Serralysin-like metalloprotease, C-terminal"/>
    <property type="match status" value="1"/>
</dbReference>
<dbReference type="InterPro" id="IPR015919">
    <property type="entry name" value="Cadherin-like_sf"/>
</dbReference>
<dbReference type="InterPro" id="IPR018511">
    <property type="entry name" value="Hemolysin-typ_Ca-bd_CS"/>
</dbReference>
<name>A0A838BSY9_9HYPH</name>
<dbReference type="SUPFAM" id="SSF51120">
    <property type="entry name" value="beta-Roll"/>
    <property type="match status" value="1"/>
</dbReference>
<feature type="domain" description="Cadherin" evidence="5">
    <location>
        <begin position="492"/>
        <end position="583"/>
    </location>
</feature>
<protein>
    <submittedName>
        <fullName evidence="6">Cadherin domain-containing protein</fullName>
    </submittedName>
</protein>
<feature type="domain" description="Cadherin" evidence="5">
    <location>
        <begin position="1204"/>
        <end position="1322"/>
    </location>
</feature>
<reference evidence="6 7" key="1">
    <citation type="submission" date="2020-07" db="EMBL/GenBank/DDBJ databases">
        <title>Draft genome and description of Microvirga mediterraneensis Marseille-Q2068 sp. nov.</title>
        <authorList>
            <person name="Boxberger M."/>
        </authorList>
    </citation>
    <scope>NUCLEOTIDE SEQUENCE [LARGE SCALE GENOMIC DNA]</scope>
    <source>
        <strain evidence="6 7">Marseille-Q2068</strain>
    </source>
</reference>
<keyword evidence="3" id="KW-0472">Membrane</keyword>
<keyword evidence="4" id="KW-0325">Glycoprotein</keyword>
<proteinExistence type="predicted"/>
<dbReference type="PANTHER" id="PTHR24028">
    <property type="entry name" value="CADHERIN-87A"/>
    <property type="match status" value="1"/>
</dbReference>
<dbReference type="CDD" id="cd11304">
    <property type="entry name" value="Cadherin_repeat"/>
    <property type="match status" value="9"/>
</dbReference>
<dbReference type="InterPro" id="IPR002126">
    <property type="entry name" value="Cadherin-like_dom"/>
</dbReference>
<dbReference type="EMBL" id="JACDXJ010000001">
    <property type="protein sequence ID" value="MBA1158667.1"/>
    <property type="molecule type" value="Genomic_DNA"/>
</dbReference>
<gene>
    <name evidence="6" type="ORF">H0S73_21420</name>
</gene>
<evidence type="ECO:0000259" key="5">
    <source>
        <dbReference type="PROSITE" id="PS50268"/>
    </source>
</evidence>
<keyword evidence="7" id="KW-1185">Reference proteome</keyword>
<comment type="subcellular location">
    <subcellularLocation>
        <location evidence="1">Membrane</location>
        <topology evidence="1">Single-pass membrane protein</topology>
    </subcellularLocation>
</comment>
<dbReference type="SUPFAM" id="SSF49313">
    <property type="entry name" value="Cadherin-like"/>
    <property type="match status" value="8"/>
</dbReference>
<accession>A0A838BSY9</accession>
<dbReference type="InterPro" id="IPR050174">
    <property type="entry name" value="Protocadherin/Cadherin-CA"/>
</dbReference>
<dbReference type="Gene3D" id="2.60.40.60">
    <property type="entry name" value="Cadherins"/>
    <property type="match status" value="10"/>
</dbReference>